<evidence type="ECO:0000313" key="2">
    <source>
        <dbReference type="Proteomes" id="UP000237968"/>
    </source>
</evidence>
<dbReference type="OrthoDB" id="9858540at2"/>
<proteinExistence type="predicted"/>
<sequence length="156" mass="16761">MSSVLVSVVGCGDAHWDAVRWPGQGLGRPPQPVSESTETGISLRANAIEWEPEAVVVELEIENRDPAPLTVERAAILLAWNELEYPVEPPERDGPVQPPVIEVEGNQSASVRLRYHLGRALTGPGARLLLRASSRGGRAIVELPQLELPAMPAPAS</sequence>
<name>A0A2S9XEI7_9BACT</name>
<evidence type="ECO:0000313" key="1">
    <source>
        <dbReference type="EMBL" id="PRP91288.1"/>
    </source>
</evidence>
<keyword evidence="2" id="KW-1185">Reference proteome</keyword>
<protein>
    <submittedName>
        <fullName evidence="1">Uncharacterized protein</fullName>
    </submittedName>
</protein>
<dbReference type="EMBL" id="PVNK01000248">
    <property type="protein sequence ID" value="PRP91288.1"/>
    <property type="molecule type" value="Genomic_DNA"/>
</dbReference>
<comment type="caution">
    <text evidence="1">The sequence shown here is derived from an EMBL/GenBank/DDBJ whole genome shotgun (WGS) entry which is preliminary data.</text>
</comment>
<reference evidence="1 2" key="1">
    <citation type="submission" date="2018-03" db="EMBL/GenBank/DDBJ databases">
        <title>Draft Genome Sequences of the Obligatory Marine Myxobacteria Enhygromyxa salina SWB005.</title>
        <authorList>
            <person name="Poehlein A."/>
            <person name="Moghaddam J.A."/>
            <person name="Harms H."/>
            <person name="Alanjari M."/>
            <person name="Koenig G.M."/>
            <person name="Daniel R."/>
            <person name="Schaeberle T.F."/>
        </authorList>
    </citation>
    <scope>NUCLEOTIDE SEQUENCE [LARGE SCALE GENOMIC DNA]</scope>
    <source>
        <strain evidence="1 2">SWB005</strain>
    </source>
</reference>
<gene>
    <name evidence="1" type="ORF">ENSA5_56370</name>
</gene>
<organism evidence="1 2">
    <name type="scientific">Enhygromyxa salina</name>
    <dbReference type="NCBI Taxonomy" id="215803"/>
    <lineage>
        <taxon>Bacteria</taxon>
        <taxon>Pseudomonadati</taxon>
        <taxon>Myxococcota</taxon>
        <taxon>Polyangia</taxon>
        <taxon>Nannocystales</taxon>
        <taxon>Nannocystaceae</taxon>
        <taxon>Enhygromyxa</taxon>
    </lineage>
</organism>
<dbReference type="Proteomes" id="UP000237968">
    <property type="component" value="Unassembled WGS sequence"/>
</dbReference>
<dbReference type="AlphaFoldDB" id="A0A2S9XEI7"/>
<accession>A0A2S9XEI7</accession>